<keyword evidence="1" id="KW-0853">WD repeat</keyword>
<dbReference type="GO" id="GO:2000001">
    <property type="term" value="P:regulation of DNA damage checkpoint"/>
    <property type="evidence" value="ECO:0007669"/>
    <property type="project" value="TreeGrafter"/>
</dbReference>
<comment type="caution">
    <text evidence="4">The sequence shown here is derived from an EMBL/GenBank/DDBJ whole genome shotgun (WGS) entry which is preliminary data.</text>
</comment>
<dbReference type="EMBL" id="JAXUIC010000005">
    <property type="protein sequence ID" value="KAK4591298.1"/>
    <property type="molecule type" value="Genomic_DNA"/>
</dbReference>
<name>A0AAN7FD70_QUERU</name>
<dbReference type="PANTHER" id="PTHR14773">
    <property type="entry name" value="WD REPEAT-CONTAINING PROTEIN 76"/>
    <property type="match status" value="1"/>
</dbReference>
<feature type="region of interest" description="Disordered" evidence="3">
    <location>
        <begin position="36"/>
        <end position="87"/>
    </location>
</feature>
<dbReference type="Proteomes" id="UP001324115">
    <property type="component" value="Unassembled WGS sequence"/>
</dbReference>
<dbReference type="GO" id="GO:0005634">
    <property type="term" value="C:nucleus"/>
    <property type="evidence" value="ECO:0007669"/>
    <property type="project" value="TreeGrafter"/>
</dbReference>
<evidence type="ECO:0000256" key="3">
    <source>
        <dbReference type="SAM" id="MobiDB-lite"/>
    </source>
</evidence>
<evidence type="ECO:0000313" key="5">
    <source>
        <dbReference type="Proteomes" id="UP001324115"/>
    </source>
</evidence>
<dbReference type="InterPro" id="IPR050853">
    <property type="entry name" value="WD_repeat_DNA-damage-binding"/>
</dbReference>
<dbReference type="AlphaFoldDB" id="A0AAN7FD70"/>
<dbReference type="PANTHER" id="PTHR14773:SF0">
    <property type="entry name" value="WD REPEAT-CONTAINING PROTEIN 76"/>
    <property type="match status" value="1"/>
</dbReference>
<evidence type="ECO:0000256" key="2">
    <source>
        <dbReference type="ARBA" id="ARBA00022737"/>
    </source>
</evidence>
<evidence type="ECO:0000313" key="4">
    <source>
        <dbReference type="EMBL" id="KAK4591298.1"/>
    </source>
</evidence>
<keyword evidence="5" id="KW-1185">Reference proteome</keyword>
<evidence type="ECO:0000256" key="1">
    <source>
        <dbReference type="ARBA" id="ARBA00022574"/>
    </source>
</evidence>
<sequence length="87" mass="10216">MASSQKLTEYERRRLENIRRNEEIMAALRIYSKATQLFSTSSKRQRAEAKSNNLSPEEEKPETQTRRSLRTQGMRPEFSDPNLNDLV</sequence>
<protein>
    <submittedName>
        <fullName evidence="4">Uncharacterized protein</fullName>
    </submittedName>
</protein>
<organism evidence="4 5">
    <name type="scientific">Quercus rubra</name>
    <name type="common">Northern red oak</name>
    <name type="synonym">Quercus borealis</name>
    <dbReference type="NCBI Taxonomy" id="3512"/>
    <lineage>
        <taxon>Eukaryota</taxon>
        <taxon>Viridiplantae</taxon>
        <taxon>Streptophyta</taxon>
        <taxon>Embryophyta</taxon>
        <taxon>Tracheophyta</taxon>
        <taxon>Spermatophyta</taxon>
        <taxon>Magnoliopsida</taxon>
        <taxon>eudicotyledons</taxon>
        <taxon>Gunneridae</taxon>
        <taxon>Pentapetalae</taxon>
        <taxon>rosids</taxon>
        <taxon>fabids</taxon>
        <taxon>Fagales</taxon>
        <taxon>Fagaceae</taxon>
        <taxon>Quercus</taxon>
    </lineage>
</organism>
<dbReference type="GO" id="GO:0003677">
    <property type="term" value="F:DNA binding"/>
    <property type="evidence" value="ECO:0007669"/>
    <property type="project" value="TreeGrafter"/>
</dbReference>
<keyword evidence="2" id="KW-0677">Repeat</keyword>
<reference evidence="4 5" key="1">
    <citation type="journal article" date="2023" name="G3 (Bethesda)">
        <title>A haplotype-resolved chromosome-scale genome for Quercus rubra L. provides insights into the genetics of adaptive traits for red oak species.</title>
        <authorList>
            <person name="Kapoor B."/>
            <person name="Jenkins J."/>
            <person name="Schmutz J."/>
            <person name="Zhebentyayeva T."/>
            <person name="Kuelheim C."/>
            <person name="Coggeshall M."/>
            <person name="Heim C."/>
            <person name="Lasky J.R."/>
            <person name="Leites L."/>
            <person name="Islam-Faridi N."/>
            <person name="Romero-Severson J."/>
            <person name="DeLeo V.L."/>
            <person name="Lucas S.M."/>
            <person name="Lazic D."/>
            <person name="Gailing O."/>
            <person name="Carlson J."/>
            <person name="Staton M."/>
        </authorList>
    </citation>
    <scope>NUCLEOTIDE SEQUENCE [LARGE SCALE GENOMIC DNA]</scope>
    <source>
        <strain evidence="4">Pseudo-F2</strain>
    </source>
</reference>
<gene>
    <name evidence="4" type="ORF">RGQ29_021475</name>
</gene>
<proteinExistence type="predicted"/>
<accession>A0AAN7FD70</accession>